<dbReference type="PROSITE" id="PS50850">
    <property type="entry name" value="MFS"/>
    <property type="match status" value="1"/>
</dbReference>
<evidence type="ECO:0000259" key="7">
    <source>
        <dbReference type="PROSITE" id="PS50850"/>
    </source>
</evidence>
<feature type="compositionally biased region" description="Polar residues" evidence="5">
    <location>
        <begin position="30"/>
        <end position="44"/>
    </location>
</feature>
<feature type="transmembrane region" description="Helical" evidence="6">
    <location>
        <begin position="140"/>
        <end position="158"/>
    </location>
</feature>
<feature type="transmembrane region" description="Helical" evidence="6">
    <location>
        <begin position="401"/>
        <end position="421"/>
    </location>
</feature>
<gene>
    <name evidence="8" type="ORF">T440DRAFT_285007</name>
</gene>
<name>A0A6A7ASE7_9PLEO</name>
<feature type="domain" description="Major facilitator superfamily (MFS) profile" evidence="7">
    <location>
        <begin position="74"/>
        <end position="569"/>
    </location>
</feature>
<dbReference type="InterPro" id="IPR036259">
    <property type="entry name" value="MFS_trans_sf"/>
</dbReference>
<evidence type="ECO:0000256" key="3">
    <source>
        <dbReference type="ARBA" id="ARBA00022989"/>
    </source>
</evidence>
<keyword evidence="4 6" id="KW-0472">Membrane</keyword>
<evidence type="ECO:0000313" key="9">
    <source>
        <dbReference type="Proteomes" id="UP000799423"/>
    </source>
</evidence>
<dbReference type="OrthoDB" id="6770063at2759"/>
<feature type="region of interest" description="Disordered" evidence="5">
    <location>
        <begin position="30"/>
        <end position="63"/>
    </location>
</feature>
<feature type="transmembrane region" description="Helical" evidence="6">
    <location>
        <begin position="337"/>
        <end position="362"/>
    </location>
</feature>
<reference evidence="8" key="1">
    <citation type="submission" date="2020-01" db="EMBL/GenBank/DDBJ databases">
        <authorList>
            <consortium name="DOE Joint Genome Institute"/>
            <person name="Haridas S."/>
            <person name="Albert R."/>
            <person name="Binder M."/>
            <person name="Bloem J."/>
            <person name="Labutti K."/>
            <person name="Salamov A."/>
            <person name="Andreopoulos B."/>
            <person name="Baker S.E."/>
            <person name="Barry K."/>
            <person name="Bills G."/>
            <person name="Bluhm B.H."/>
            <person name="Cannon C."/>
            <person name="Castanera R."/>
            <person name="Culley D.E."/>
            <person name="Daum C."/>
            <person name="Ezra D."/>
            <person name="Gonzalez J.B."/>
            <person name="Henrissat B."/>
            <person name="Kuo A."/>
            <person name="Liang C."/>
            <person name="Lipzen A."/>
            <person name="Lutzoni F."/>
            <person name="Magnuson J."/>
            <person name="Mondo S."/>
            <person name="Nolan M."/>
            <person name="Ohm R."/>
            <person name="Pangilinan J."/>
            <person name="Park H.-J."/>
            <person name="Ramirez L."/>
            <person name="Alfaro M."/>
            <person name="Sun H."/>
            <person name="Tritt A."/>
            <person name="Yoshinaga Y."/>
            <person name="Zwiers L.-H."/>
            <person name="Turgeon B.G."/>
            <person name="Goodwin S.B."/>
            <person name="Spatafora J.W."/>
            <person name="Crous P.W."/>
            <person name="Grigoriev I.V."/>
        </authorList>
    </citation>
    <scope>NUCLEOTIDE SEQUENCE</scope>
    <source>
        <strain evidence="8">IPT5</strain>
    </source>
</reference>
<evidence type="ECO:0000256" key="5">
    <source>
        <dbReference type="SAM" id="MobiDB-lite"/>
    </source>
</evidence>
<dbReference type="InterPro" id="IPR020846">
    <property type="entry name" value="MFS_dom"/>
</dbReference>
<sequence>MTSTHSTEQTPLLTQPEHAPTADIFSAPSYNVSNESPTVQQQHSGLFKTSDEEETLAIPSTSPTPSPPIFVGRIVSVLLIGTFIANADSSLLIATHPIIASEFNALRDSSWLLTSFALAQAATLPLYGKLSDIFGRKTMLILAYGLFALGCGLVGIGTSMSTLIVGRVISGAGASGMTTLVSILITDLVSLRDVATWRSYVNVVATTGRSIGGPVGGWLSDTVGWRWSFLGQVPLAILAIVLVGTIVPARSQHDTTETSQKSKLARVDFIGALMLTMTILGLLFPLEIGGDRVTWTSPTIGLLLAGAVCFGGLFIATEGWLANEPIVPLSLLQNRNVVVSALVMVLQGAAQIGLMFAIPLYFQITASASNTVAGAHLVPAVVGNAIGGIISGAIIKRTGRYKALILTATIVSSSAYLLLILRWHGDTNWLESLYIFPGGFGMGVVQSALFISVQAGIDPTQTAVAASALYLASAIGALSGMAGVSAVLQSTLRLGLDRRLSNLGFTGHMKRKIIEHAVSDVHYVDKAKSNIAKAVIGSYIEALTWTHVLSLTCSVIAFTWSLFLRQHKLR</sequence>
<keyword evidence="3 6" id="KW-1133">Transmembrane helix</keyword>
<dbReference type="PANTHER" id="PTHR23501:SF33">
    <property type="entry name" value="MAJOR FACILITATOR SUPERFAMILY (MFS) PROFILE DOMAIN-CONTAINING PROTEIN"/>
    <property type="match status" value="1"/>
</dbReference>
<organism evidence="8 9">
    <name type="scientific">Plenodomus tracheiphilus IPT5</name>
    <dbReference type="NCBI Taxonomy" id="1408161"/>
    <lineage>
        <taxon>Eukaryota</taxon>
        <taxon>Fungi</taxon>
        <taxon>Dikarya</taxon>
        <taxon>Ascomycota</taxon>
        <taxon>Pezizomycotina</taxon>
        <taxon>Dothideomycetes</taxon>
        <taxon>Pleosporomycetidae</taxon>
        <taxon>Pleosporales</taxon>
        <taxon>Pleosporineae</taxon>
        <taxon>Leptosphaeriaceae</taxon>
        <taxon>Plenodomus</taxon>
    </lineage>
</organism>
<protein>
    <submittedName>
        <fullName evidence="8">MFS general substrate transporter</fullName>
    </submittedName>
</protein>
<dbReference type="AlphaFoldDB" id="A0A6A7ASE7"/>
<dbReference type="PANTHER" id="PTHR23501">
    <property type="entry name" value="MAJOR FACILITATOR SUPERFAMILY"/>
    <property type="match status" value="1"/>
</dbReference>
<evidence type="ECO:0000256" key="6">
    <source>
        <dbReference type="SAM" id="Phobius"/>
    </source>
</evidence>
<dbReference type="Pfam" id="PF07690">
    <property type="entry name" value="MFS_1"/>
    <property type="match status" value="1"/>
</dbReference>
<feature type="transmembrane region" description="Helical" evidence="6">
    <location>
        <begin position="545"/>
        <end position="564"/>
    </location>
</feature>
<dbReference type="Gene3D" id="1.20.1720.10">
    <property type="entry name" value="Multidrug resistance protein D"/>
    <property type="match status" value="1"/>
</dbReference>
<keyword evidence="2 6" id="KW-0812">Transmembrane</keyword>
<dbReference type="GO" id="GO:0015174">
    <property type="term" value="F:basic amino acid transmembrane transporter activity"/>
    <property type="evidence" value="ECO:0007669"/>
    <property type="project" value="TreeGrafter"/>
</dbReference>
<dbReference type="Gene3D" id="1.20.1250.20">
    <property type="entry name" value="MFS general substrate transporter like domains"/>
    <property type="match status" value="1"/>
</dbReference>
<feature type="transmembrane region" description="Helical" evidence="6">
    <location>
        <begin position="225"/>
        <end position="247"/>
    </location>
</feature>
<proteinExistence type="predicted"/>
<accession>A0A6A7ASE7</accession>
<feature type="transmembrane region" description="Helical" evidence="6">
    <location>
        <begin position="164"/>
        <end position="188"/>
    </location>
</feature>
<dbReference type="InterPro" id="IPR011701">
    <property type="entry name" value="MFS"/>
</dbReference>
<keyword evidence="9" id="KW-1185">Reference proteome</keyword>
<dbReference type="Proteomes" id="UP000799423">
    <property type="component" value="Unassembled WGS sequence"/>
</dbReference>
<evidence type="ECO:0000256" key="2">
    <source>
        <dbReference type="ARBA" id="ARBA00022692"/>
    </source>
</evidence>
<feature type="transmembrane region" description="Helical" evidence="6">
    <location>
        <begin position="111"/>
        <end position="128"/>
    </location>
</feature>
<dbReference type="GO" id="GO:0000329">
    <property type="term" value="C:fungal-type vacuole membrane"/>
    <property type="evidence" value="ECO:0007669"/>
    <property type="project" value="TreeGrafter"/>
</dbReference>
<dbReference type="SUPFAM" id="SSF103473">
    <property type="entry name" value="MFS general substrate transporter"/>
    <property type="match status" value="1"/>
</dbReference>
<feature type="transmembrane region" description="Helical" evidence="6">
    <location>
        <begin position="374"/>
        <end position="394"/>
    </location>
</feature>
<evidence type="ECO:0000256" key="4">
    <source>
        <dbReference type="ARBA" id="ARBA00023136"/>
    </source>
</evidence>
<evidence type="ECO:0000313" key="8">
    <source>
        <dbReference type="EMBL" id="KAF2845035.1"/>
    </source>
</evidence>
<feature type="transmembrane region" description="Helical" evidence="6">
    <location>
        <begin position="433"/>
        <end position="451"/>
    </location>
</feature>
<dbReference type="EMBL" id="MU006356">
    <property type="protein sequence ID" value="KAF2845035.1"/>
    <property type="molecule type" value="Genomic_DNA"/>
</dbReference>
<comment type="subcellular location">
    <subcellularLocation>
        <location evidence="1">Membrane</location>
        <topology evidence="1">Multi-pass membrane protein</topology>
    </subcellularLocation>
</comment>
<evidence type="ECO:0000256" key="1">
    <source>
        <dbReference type="ARBA" id="ARBA00004141"/>
    </source>
</evidence>
<feature type="transmembrane region" description="Helical" evidence="6">
    <location>
        <begin position="463"/>
        <end position="488"/>
    </location>
</feature>
<feature type="transmembrane region" description="Helical" evidence="6">
    <location>
        <begin position="298"/>
        <end position="316"/>
    </location>
</feature>
<feature type="transmembrane region" description="Helical" evidence="6">
    <location>
        <begin position="267"/>
        <end position="286"/>
    </location>
</feature>